<keyword evidence="7 10" id="KW-0067">ATP-binding</keyword>
<dbReference type="PANTHER" id="PTHR11042">
    <property type="entry name" value="EUKARYOTIC TRANSLATION INITIATION FACTOR 2-ALPHA KINASE EIF2-ALPHA KINASE -RELATED"/>
    <property type="match status" value="1"/>
</dbReference>
<feature type="compositionally biased region" description="Polar residues" evidence="11">
    <location>
        <begin position="234"/>
        <end position="244"/>
    </location>
</feature>
<dbReference type="InterPro" id="IPR011009">
    <property type="entry name" value="Kinase-like_dom_sf"/>
</dbReference>
<keyword evidence="9" id="KW-0694">RNA-binding</keyword>
<feature type="region of interest" description="Disordered" evidence="11">
    <location>
        <begin position="1"/>
        <end position="26"/>
    </location>
</feature>
<feature type="domain" description="DRBM" evidence="13">
    <location>
        <begin position="148"/>
        <end position="215"/>
    </location>
</feature>
<dbReference type="Gene3D" id="3.30.160.20">
    <property type="match status" value="2"/>
</dbReference>
<dbReference type="GeneID" id="106029410"/>
<feature type="region of interest" description="Disordered" evidence="11">
    <location>
        <begin position="292"/>
        <end position="318"/>
    </location>
</feature>
<feature type="domain" description="Protein kinase" evidence="12">
    <location>
        <begin position="328"/>
        <end position="587"/>
    </location>
</feature>
<reference evidence="14" key="2">
    <citation type="submission" date="2025-09" db="UniProtKB">
        <authorList>
            <consortium name="Ensembl"/>
        </authorList>
    </citation>
    <scope>IDENTIFICATION</scope>
</reference>
<dbReference type="InterPro" id="IPR050339">
    <property type="entry name" value="CC_SR_Kinase"/>
</dbReference>
<dbReference type="RefSeq" id="XP_047903707.1">
    <property type="nucleotide sequence ID" value="XM_048047750.2"/>
</dbReference>
<feature type="domain" description="DRBM" evidence="13">
    <location>
        <begin position="47"/>
        <end position="115"/>
    </location>
</feature>
<dbReference type="PROSITE" id="PS00107">
    <property type="entry name" value="PROTEIN_KINASE_ATP"/>
    <property type="match status" value="1"/>
</dbReference>
<gene>
    <name evidence="14" type="primary">EIF2AK2</name>
</gene>
<keyword evidence="15" id="KW-1185">Reference proteome</keyword>
<organism evidence="14 15">
    <name type="scientific">Anser cygnoides</name>
    <name type="common">Swan goose</name>
    <dbReference type="NCBI Taxonomy" id="8845"/>
    <lineage>
        <taxon>Eukaryota</taxon>
        <taxon>Metazoa</taxon>
        <taxon>Chordata</taxon>
        <taxon>Craniata</taxon>
        <taxon>Vertebrata</taxon>
        <taxon>Euteleostomi</taxon>
        <taxon>Archelosauria</taxon>
        <taxon>Archosauria</taxon>
        <taxon>Dinosauria</taxon>
        <taxon>Saurischia</taxon>
        <taxon>Theropoda</taxon>
        <taxon>Coelurosauria</taxon>
        <taxon>Aves</taxon>
        <taxon>Neognathae</taxon>
        <taxon>Galloanserae</taxon>
        <taxon>Anseriformes</taxon>
        <taxon>Anatidae</taxon>
        <taxon>Anserinae</taxon>
        <taxon>Anser</taxon>
    </lineage>
</organism>
<dbReference type="Gene3D" id="3.30.200.20">
    <property type="entry name" value="Phosphorylase Kinase, domain 1"/>
    <property type="match status" value="1"/>
</dbReference>
<dbReference type="SMART" id="SM00358">
    <property type="entry name" value="DSRM"/>
    <property type="match status" value="2"/>
</dbReference>
<evidence type="ECO:0000256" key="8">
    <source>
        <dbReference type="ARBA" id="ARBA00037982"/>
    </source>
</evidence>
<evidence type="ECO:0000259" key="12">
    <source>
        <dbReference type="PROSITE" id="PS50011"/>
    </source>
</evidence>
<proteinExistence type="inferred from homology"/>
<evidence type="ECO:0000256" key="5">
    <source>
        <dbReference type="ARBA" id="ARBA00022741"/>
    </source>
</evidence>
<reference evidence="14" key="1">
    <citation type="submission" date="2025-08" db="UniProtKB">
        <authorList>
            <consortium name="Ensembl"/>
        </authorList>
    </citation>
    <scope>IDENTIFICATION</scope>
</reference>
<feature type="binding site" evidence="10">
    <location>
        <position position="357"/>
    </location>
    <ligand>
        <name>ATP</name>
        <dbReference type="ChEBI" id="CHEBI:30616"/>
    </ligand>
</feature>
<dbReference type="OrthoDB" id="341578at2759"/>
<dbReference type="PROSITE" id="PS00108">
    <property type="entry name" value="PROTEIN_KINASE_ST"/>
    <property type="match status" value="1"/>
</dbReference>
<dbReference type="Ensembl" id="ENSACDT00005020243.1">
    <property type="protein sequence ID" value="ENSACDP00005016818.1"/>
    <property type="gene ID" value="ENSACDG00005012296.1"/>
</dbReference>
<evidence type="ECO:0000256" key="6">
    <source>
        <dbReference type="ARBA" id="ARBA00022777"/>
    </source>
</evidence>
<dbReference type="PROSITE" id="PS50137">
    <property type="entry name" value="DS_RBD"/>
    <property type="match status" value="2"/>
</dbReference>
<dbReference type="SMART" id="SM00220">
    <property type="entry name" value="S_TKc"/>
    <property type="match status" value="1"/>
</dbReference>
<dbReference type="InterPro" id="IPR014720">
    <property type="entry name" value="dsRBD_dom"/>
</dbReference>
<evidence type="ECO:0000256" key="7">
    <source>
        <dbReference type="ARBA" id="ARBA00022840"/>
    </source>
</evidence>
<dbReference type="Pfam" id="PF00035">
    <property type="entry name" value="dsrm"/>
    <property type="match status" value="2"/>
</dbReference>
<keyword evidence="2" id="KW-0723">Serine/threonine-protein kinase</keyword>
<dbReference type="InterPro" id="IPR000719">
    <property type="entry name" value="Prot_kinase_dom"/>
</dbReference>
<evidence type="ECO:0000256" key="1">
    <source>
        <dbReference type="ARBA" id="ARBA00012513"/>
    </source>
</evidence>
<dbReference type="CDD" id="cd19903">
    <property type="entry name" value="DSRM_EIF2AK2_rpt1"/>
    <property type="match status" value="1"/>
</dbReference>
<keyword evidence="3" id="KW-0597">Phosphoprotein</keyword>
<evidence type="ECO:0000313" key="14">
    <source>
        <dbReference type="Ensembl" id="ENSACDP00005016818.1"/>
    </source>
</evidence>
<dbReference type="Proteomes" id="UP000694521">
    <property type="component" value="Unplaced"/>
</dbReference>
<dbReference type="InterPro" id="IPR044452">
    <property type="entry name" value="EIF2AK2_DSRM_1"/>
</dbReference>
<feature type="compositionally biased region" description="Low complexity" evidence="11">
    <location>
        <begin position="224"/>
        <end position="233"/>
    </location>
</feature>
<dbReference type="GO" id="GO:0003725">
    <property type="term" value="F:double-stranded RNA binding"/>
    <property type="evidence" value="ECO:0007669"/>
    <property type="project" value="InterPro"/>
</dbReference>
<keyword evidence="4" id="KW-0808">Transferase</keyword>
<evidence type="ECO:0000256" key="11">
    <source>
        <dbReference type="SAM" id="MobiDB-lite"/>
    </source>
</evidence>
<dbReference type="FunFam" id="1.10.510.10:FF:000251">
    <property type="entry name" value="eukaryotic translation initiation factor 2-alpha kinase 3"/>
    <property type="match status" value="1"/>
</dbReference>
<keyword evidence="6" id="KW-0418">Kinase</keyword>
<dbReference type="InterPro" id="IPR017441">
    <property type="entry name" value="Protein_kinase_ATP_BS"/>
</dbReference>
<dbReference type="GO" id="GO:0004694">
    <property type="term" value="F:eukaryotic translation initiation factor 2alpha kinase activity"/>
    <property type="evidence" value="ECO:0007669"/>
    <property type="project" value="TreeGrafter"/>
</dbReference>
<dbReference type="Gene3D" id="1.10.510.10">
    <property type="entry name" value="Transferase(Phosphotransferase) domain 1"/>
    <property type="match status" value="1"/>
</dbReference>
<dbReference type="PROSITE" id="PS50011">
    <property type="entry name" value="PROTEIN_KINASE_DOM"/>
    <property type="match status" value="1"/>
</dbReference>
<dbReference type="GO" id="GO:0005737">
    <property type="term" value="C:cytoplasm"/>
    <property type="evidence" value="ECO:0007669"/>
    <property type="project" value="TreeGrafter"/>
</dbReference>
<evidence type="ECO:0000256" key="4">
    <source>
        <dbReference type="ARBA" id="ARBA00022679"/>
    </source>
</evidence>
<sequence length="598" mass="67548">MLEEKKLGGAKRAGPGQAGRTPGCAAVPSGSEPGAFILRYCVKMERECMGKINSYCQKNKLQLEYVTVDRTGPSHDPEFKVMVKINNVEYGMGTAKSKKEARAVAAKNTWEMIEQEQNGLSNMQAPEQMMSPVTSPCGPAVDVRLAVDYVSRLNEYSQKTLQVVDYNTNRAGDAHEPTFYSSCTISGHVYGRGTGNSVGAAKQAAAKEAYEKLRELESLRTGSEKSITSSSVSEPNSTGESVQSGGIHFEDSNTDLVEKMRHMLPSEKASPLQRIGQNSAMKSTRKLAANFNNANNKEEKKMSDSNKSLPNTSEENEYTADERFLKDYKNIEPIGQGGFGNVFKATAKTDEITYAVKRVELKKKEKREVQGLAGLQHENIVRYYCSWEGLDYVTYPDSRQRSQTKRPCLFIQIEFCEQGTLEDWIENNRQNWGYHERAQKKFLQILEGVNYIHSKGLIHRDLKPQNIFISRDDKIKIGDFGLVTSVAYETLTENRGTKSYMAPEQFFDKYGKEVDIYALGLIWFEILSALASRHEKNMVWRDVKESKFPEDFTERFKTQVPIIRRMLSKDASKRPRASEILELLKSVDKDNSHKAHTQ</sequence>
<dbReference type="GO" id="GO:0005634">
    <property type="term" value="C:nucleus"/>
    <property type="evidence" value="ECO:0007669"/>
    <property type="project" value="TreeGrafter"/>
</dbReference>
<dbReference type="InterPro" id="IPR008271">
    <property type="entry name" value="Ser/Thr_kinase_AS"/>
</dbReference>
<feature type="region of interest" description="Disordered" evidence="11">
    <location>
        <begin position="216"/>
        <end position="248"/>
    </location>
</feature>
<dbReference type="GO" id="GO:0005524">
    <property type="term" value="F:ATP binding"/>
    <property type="evidence" value="ECO:0007669"/>
    <property type="project" value="UniProtKB-UniRule"/>
</dbReference>
<evidence type="ECO:0000259" key="13">
    <source>
        <dbReference type="PROSITE" id="PS50137"/>
    </source>
</evidence>
<dbReference type="SUPFAM" id="SSF56112">
    <property type="entry name" value="Protein kinase-like (PK-like)"/>
    <property type="match status" value="1"/>
</dbReference>
<dbReference type="PANTHER" id="PTHR11042:SF163">
    <property type="entry name" value="INTERFERON-INDUCED, DOUBLE-STRANDED RNA-ACTIVATED PROTEIN KINASE"/>
    <property type="match status" value="1"/>
</dbReference>
<accession>A0A8B9ILP3</accession>
<comment type="similarity">
    <text evidence="8">Belongs to the protein kinase superfamily. Ser/Thr protein kinase family. GCN2 subfamily.</text>
</comment>
<evidence type="ECO:0000256" key="10">
    <source>
        <dbReference type="PROSITE-ProRule" id="PRU10141"/>
    </source>
</evidence>
<protein>
    <recommendedName>
        <fullName evidence="1">non-specific serine/threonine protein kinase</fullName>
        <ecNumber evidence="1">2.7.11.1</ecNumber>
    </recommendedName>
</protein>
<dbReference type="EC" id="2.7.11.1" evidence="1"/>
<dbReference type="Pfam" id="PF00069">
    <property type="entry name" value="Pkinase"/>
    <property type="match status" value="1"/>
</dbReference>
<evidence type="ECO:0000256" key="9">
    <source>
        <dbReference type="PROSITE-ProRule" id="PRU00266"/>
    </source>
</evidence>
<dbReference type="AlphaFoldDB" id="A0A8B9ILP3"/>
<evidence type="ECO:0000256" key="3">
    <source>
        <dbReference type="ARBA" id="ARBA00022553"/>
    </source>
</evidence>
<dbReference type="SUPFAM" id="SSF54768">
    <property type="entry name" value="dsRNA-binding domain-like"/>
    <property type="match status" value="2"/>
</dbReference>
<keyword evidence="5 10" id="KW-0547">Nucleotide-binding</keyword>
<evidence type="ECO:0000256" key="2">
    <source>
        <dbReference type="ARBA" id="ARBA00022527"/>
    </source>
</evidence>
<name>A0A8B9ILP3_ANSCY</name>
<dbReference type="CTD" id="5610"/>
<evidence type="ECO:0000313" key="15">
    <source>
        <dbReference type="Proteomes" id="UP000694521"/>
    </source>
</evidence>